<sequence>MEALTANIKKAENDKRLTGIKVARACPSISHMLFADDSLFFCRAQKEECQAILVILKEYEKVSGQQINFEKSSIQFSHKIDEDTRQELRDILGIQNRGGMGTYLGIPESLGGSKVHVFGFVQERLNNRVNGWTFKFFTKGGKESPSGNTKGLHWKSWDKVCLHKDDGGLGFRDLTDVNTAMLAKQLWRFIEKPNSLFSRVFKGRYFRNTSPLEPARSYSSSYGWRSIISARSLEIMEPADVKIVESIPLSRVQTLDREGWHFTKNGKYTVKSGYQLERAYPDRGNGIIEFGPTVTDLKAHCWKVRCPPKMKHFLWQLLSGCIAVRKNLKARGLKGDTGCDRCGADKESINHVFFECPPAVQVWALSKIPTNPDYFPGQSLFTNMDHLFWRIKPALDDDYFVWILWYIWKGRNNKVFSNLDIDPQDTLKLAMTESLLWSEAQRALIQTNQVPARSEPDLPIRSGRWCFTDGSWKSGDPFSGHGWYSTLPGFEGLLEEWPAFASYLEDIRSLKRSFHSSEIIHISRTKNKKADGLARGVRQQMSFTVHMDTERPNWFTESI</sequence>
<proteinExistence type="predicted"/>
<dbReference type="PANTHER" id="PTHR33116:SF86">
    <property type="entry name" value="REVERSE TRANSCRIPTASE DOMAIN-CONTAINING PROTEIN"/>
    <property type="match status" value="1"/>
</dbReference>
<name>A0A9W3BUJ6_RAPSA</name>
<dbReference type="GeneID" id="130495523"/>
<protein>
    <submittedName>
        <fullName evidence="3">Uncharacterized protein LOC130495523</fullName>
    </submittedName>
</protein>
<evidence type="ECO:0000259" key="1">
    <source>
        <dbReference type="Pfam" id="PF13966"/>
    </source>
</evidence>
<keyword evidence="2" id="KW-1185">Reference proteome</keyword>
<organism evidence="2 3">
    <name type="scientific">Raphanus sativus</name>
    <name type="common">Radish</name>
    <name type="synonym">Raphanus raphanistrum var. sativus</name>
    <dbReference type="NCBI Taxonomy" id="3726"/>
    <lineage>
        <taxon>Eukaryota</taxon>
        <taxon>Viridiplantae</taxon>
        <taxon>Streptophyta</taxon>
        <taxon>Embryophyta</taxon>
        <taxon>Tracheophyta</taxon>
        <taxon>Spermatophyta</taxon>
        <taxon>Magnoliopsida</taxon>
        <taxon>eudicotyledons</taxon>
        <taxon>Gunneridae</taxon>
        <taxon>Pentapetalae</taxon>
        <taxon>rosids</taxon>
        <taxon>malvids</taxon>
        <taxon>Brassicales</taxon>
        <taxon>Brassicaceae</taxon>
        <taxon>Brassiceae</taxon>
        <taxon>Raphanus</taxon>
    </lineage>
</organism>
<evidence type="ECO:0000313" key="3">
    <source>
        <dbReference type="RefSeq" id="XP_056842907.1"/>
    </source>
</evidence>
<dbReference type="OrthoDB" id="1083359at2759"/>
<reference evidence="3" key="2">
    <citation type="submission" date="2025-08" db="UniProtKB">
        <authorList>
            <consortium name="RefSeq"/>
        </authorList>
    </citation>
    <scope>IDENTIFICATION</scope>
    <source>
        <tissue evidence="3">Leaf</tissue>
    </source>
</reference>
<feature type="domain" description="Reverse transcriptase zinc-binding" evidence="1">
    <location>
        <begin position="294"/>
        <end position="363"/>
    </location>
</feature>
<reference evidence="2" key="1">
    <citation type="journal article" date="2019" name="Database">
        <title>The radish genome database (RadishGD): an integrated information resource for radish genomics.</title>
        <authorList>
            <person name="Yu H.J."/>
            <person name="Baek S."/>
            <person name="Lee Y.J."/>
            <person name="Cho A."/>
            <person name="Mun J.H."/>
        </authorList>
    </citation>
    <scope>NUCLEOTIDE SEQUENCE [LARGE SCALE GENOMIC DNA]</scope>
    <source>
        <strain evidence="2">cv. WK10039</strain>
    </source>
</reference>
<dbReference type="RefSeq" id="XP_056842907.1">
    <property type="nucleotide sequence ID" value="XM_056986927.1"/>
</dbReference>
<dbReference type="InterPro" id="IPR026960">
    <property type="entry name" value="RVT-Znf"/>
</dbReference>
<dbReference type="Pfam" id="PF13966">
    <property type="entry name" value="zf-RVT"/>
    <property type="match status" value="1"/>
</dbReference>
<gene>
    <name evidence="3" type="primary">LOC130495523</name>
</gene>
<dbReference type="PANTHER" id="PTHR33116">
    <property type="entry name" value="REVERSE TRANSCRIPTASE ZINC-BINDING DOMAIN-CONTAINING PROTEIN-RELATED-RELATED"/>
    <property type="match status" value="1"/>
</dbReference>
<dbReference type="Proteomes" id="UP000504610">
    <property type="component" value="Chromosome 6"/>
</dbReference>
<accession>A0A9W3BUJ6</accession>
<dbReference type="AlphaFoldDB" id="A0A9W3BUJ6"/>
<evidence type="ECO:0000313" key="2">
    <source>
        <dbReference type="Proteomes" id="UP000504610"/>
    </source>
</evidence>
<dbReference type="KEGG" id="rsz:130495523"/>